<evidence type="ECO:0000313" key="7">
    <source>
        <dbReference type="Proteomes" id="UP000183038"/>
    </source>
</evidence>
<proteinExistence type="inferred from homology"/>
<keyword evidence="2 5" id="KW-0812">Transmembrane</keyword>
<dbReference type="GO" id="GO:0005886">
    <property type="term" value="C:plasma membrane"/>
    <property type="evidence" value="ECO:0007669"/>
    <property type="project" value="UniProtKB-SubCell"/>
</dbReference>
<dbReference type="RefSeq" id="WP_074673062.1">
    <property type="nucleotide sequence ID" value="NZ_FNTB01000001.1"/>
</dbReference>
<accession>A0A1H4Q3F1</accession>
<dbReference type="AlphaFoldDB" id="A0A1H4Q3F1"/>
<evidence type="ECO:0000256" key="1">
    <source>
        <dbReference type="ARBA" id="ARBA00004141"/>
    </source>
</evidence>
<feature type="transmembrane region" description="Helical" evidence="5">
    <location>
        <begin position="175"/>
        <end position="195"/>
    </location>
</feature>
<sequence>MLIPIEQLLLLCVGFFIIATLYSSVGFGGGSSYLALLTLFLTSFFAIRSIALVCNLVVVSGSTYLYFKNGHAKFKDFLPFVLTSIPLAYIGATFRLKESVFFIILGCSLILSALFLAIQTFELNKTKKEVHDYPNYMSYLLGAGIGFLSGLVGIGGGIFLAPILNHLRWKKAIKIAALASFFILVNSISGLLGLITSNAVSLPLKETICLVVAVLLGGQLGIRISLKKLSANGIKRVTALLVFVVGVRVLLVNGLSLFSS</sequence>
<feature type="transmembrane region" description="Helical" evidence="5">
    <location>
        <begin position="238"/>
        <end position="258"/>
    </location>
</feature>
<dbReference type="PANTHER" id="PTHR43701:SF5">
    <property type="entry name" value="MEMBRANE TRANSPORTER PROTEIN-RELATED"/>
    <property type="match status" value="1"/>
</dbReference>
<reference evidence="6 7" key="1">
    <citation type="submission" date="2016-10" db="EMBL/GenBank/DDBJ databases">
        <authorList>
            <person name="de Groot N.N."/>
        </authorList>
    </citation>
    <scope>NUCLEOTIDE SEQUENCE [LARGE SCALE GENOMIC DNA]</scope>
    <source>
        <strain evidence="6 7">MAR_2009_71</strain>
    </source>
</reference>
<dbReference type="OrthoDB" id="560496at2"/>
<feature type="transmembrane region" description="Helical" evidence="5">
    <location>
        <begin position="33"/>
        <end position="65"/>
    </location>
</feature>
<evidence type="ECO:0000256" key="5">
    <source>
        <dbReference type="RuleBase" id="RU363041"/>
    </source>
</evidence>
<evidence type="ECO:0000313" key="6">
    <source>
        <dbReference type="EMBL" id="SEC14121.1"/>
    </source>
</evidence>
<dbReference type="Proteomes" id="UP000183038">
    <property type="component" value="Unassembled WGS sequence"/>
</dbReference>
<name>A0A1H4Q3F1_9FLAO</name>
<organism evidence="6 7">
    <name type="scientific">Maribacter dokdonensis</name>
    <dbReference type="NCBI Taxonomy" id="320912"/>
    <lineage>
        <taxon>Bacteria</taxon>
        <taxon>Pseudomonadati</taxon>
        <taxon>Bacteroidota</taxon>
        <taxon>Flavobacteriia</taxon>
        <taxon>Flavobacteriales</taxon>
        <taxon>Flavobacteriaceae</taxon>
        <taxon>Maribacter</taxon>
    </lineage>
</organism>
<keyword evidence="5" id="KW-1003">Cell membrane</keyword>
<feature type="transmembrane region" description="Helical" evidence="5">
    <location>
        <begin position="100"/>
        <end position="118"/>
    </location>
</feature>
<dbReference type="InterPro" id="IPR002781">
    <property type="entry name" value="TM_pro_TauE-like"/>
</dbReference>
<feature type="transmembrane region" description="Helical" evidence="5">
    <location>
        <begin position="139"/>
        <end position="163"/>
    </location>
</feature>
<dbReference type="PANTHER" id="PTHR43701">
    <property type="entry name" value="MEMBRANE TRANSPORTER PROTEIN MJ0441-RELATED"/>
    <property type="match status" value="1"/>
</dbReference>
<dbReference type="InterPro" id="IPR051598">
    <property type="entry name" value="TSUP/Inactive_protease-like"/>
</dbReference>
<feature type="transmembrane region" description="Helical" evidence="5">
    <location>
        <begin position="207"/>
        <end position="226"/>
    </location>
</feature>
<dbReference type="Pfam" id="PF01925">
    <property type="entry name" value="TauE"/>
    <property type="match status" value="1"/>
</dbReference>
<comment type="subcellular location">
    <subcellularLocation>
        <location evidence="5">Cell membrane</location>
        <topology evidence="5">Multi-pass membrane protein</topology>
    </subcellularLocation>
    <subcellularLocation>
        <location evidence="1">Membrane</location>
        <topology evidence="1">Multi-pass membrane protein</topology>
    </subcellularLocation>
</comment>
<keyword evidence="3 5" id="KW-1133">Transmembrane helix</keyword>
<evidence type="ECO:0000256" key="4">
    <source>
        <dbReference type="ARBA" id="ARBA00023136"/>
    </source>
</evidence>
<evidence type="ECO:0000256" key="2">
    <source>
        <dbReference type="ARBA" id="ARBA00022692"/>
    </source>
</evidence>
<dbReference type="EMBL" id="FNTB01000001">
    <property type="protein sequence ID" value="SEC14121.1"/>
    <property type="molecule type" value="Genomic_DNA"/>
</dbReference>
<keyword evidence="4 5" id="KW-0472">Membrane</keyword>
<protein>
    <recommendedName>
        <fullName evidence="5">Probable membrane transporter protein</fullName>
    </recommendedName>
</protein>
<evidence type="ECO:0000256" key="3">
    <source>
        <dbReference type="ARBA" id="ARBA00022989"/>
    </source>
</evidence>
<gene>
    <name evidence="6" type="ORF">SAMN05192540_2463</name>
</gene>
<comment type="similarity">
    <text evidence="5">Belongs to the 4-toluene sulfonate uptake permease (TSUP) (TC 2.A.102) family.</text>
</comment>